<feature type="domain" description="MIF4G-like type 1" evidence="2">
    <location>
        <begin position="393"/>
        <end position="636"/>
    </location>
</feature>
<evidence type="ECO:0000313" key="5">
    <source>
        <dbReference type="Proteomes" id="UP000663131"/>
    </source>
</evidence>
<name>A0A871R4T9_DEKBR</name>
<feature type="region of interest" description="Disordered" evidence="1">
    <location>
        <begin position="1"/>
        <end position="49"/>
    </location>
</feature>
<dbReference type="InterPro" id="IPR016024">
    <property type="entry name" value="ARM-type_fold"/>
</dbReference>
<feature type="compositionally biased region" description="Basic and acidic residues" evidence="1">
    <location>
        <begin position="25"/>
        <end position="39"/>
    </location>
</feature>
<dbReference type="AlphaFoldDB" id="A0A871R4T9"/>
<protein>
    <submittedName>
        <fullName evidence="4">Uncharacterized protein</fullName>
    </submittedName>
</protein>
<dbReference type="GO" id="GO:0006406">
    <property type="term" value="P:mRNA export from nucleus"/>
    <property type="evidence" value="ECO:0007669"/>
    <property type="project" value="InterPro"/>
</dbReference>
<dbReference type="GO" id="GO:0000339">
    <property type="term" value="F:RNA cap binding"/>
    <property type="evidence" value="ECO:0007669"/>
    <property type="project" value="InterPro"/>
</dbReference>
<proteinExistence type="predicted"/>
<dbReference type="PANTHER" id="PTHR12412">
    <property type="entry name" value="CAP BINDING PROTEIN"/>
    <property type="match status" value="1"/>
</dbReference>
<dbReference type="InterPro" id="IPR015174">
    <property type="entry name" value="MIF4G-like_typ-2"/>
</dbReference>
<reference evidence="4" key="1">
    <citation type="submission" date="2020-10" db="EMBL/GenBank/DDBJ databases">
        <authorList>
            <person name="Palmer J.M."/>
        </authorList>
    </citation>
    <scope>NUCLEOTIDE SEQUENCE</scope>
    <source>
        <strain evidence="4">UCD 2041</strain>
    </source>
</reference>
<dbReference type="GO" id="GO:0005846">
    <property type="term" value="C:nuclear cap binding complex"/>
    <property type="evidence" value="ECO:0007669"/>
    <property type="project" value="InterPro"/>
</dbReference>
<dbReference type="GO" id="GO:0003729">
    <property type="term" value="F:mRNA binding"/>
    <property type="evidence" value="ECO:0007669"/>
    <property type="project" value="TreeGrafter"/>
</dbReference>
<reference evidence="4" key="2">
    <citation type="journal article" name="BMC Genomics">
        <title>New genome assemblies reveal patterns of domestication and adaptation across Brettanomyces (Dekkera) species.</title>
        <authorList>
            <person name="Roach M.J."/>
            <person name="Borneman A.R."/>
        </authorList>
    </citation>
    <scope>NUCLEOTIDE SEQUENCE</scope>
    <source>
        <strain evidence="4">UCD 2041</strain>
    </source>
</reference>
<accession>A0A871R4T9</accession>
<dbReference type="KEGG" id="bbrx:BRETT_004970"/>
<sequence length="1015" mass="115920">MSDLINRKRSFEEADSDYEPSGLDAHGEKRPQENDYETNKRRRVRHHSNLPPEIETLKEICGGISRLGEHKSLLSSDLVFLSRDIANWIGEGDFKQNFLSFIYANVVEQPERMQIVSLLVRCCNVRNADIGEAVVSHFSGKIEETLTKIQNGQLTAARHNGDDNEPGEVTRLKLESRFLALLAPILTSIDPVLELFYKLISTSISLQEQKTSYSGLAEELYVSFMLSVPYLVYATDRVEETKQKCSKVVEEGSKFEIKHSTYPEKFALCFHSEDKNLLPYEPTRIASLVVDSVKDLDISVFADYHAETEETLERVQNDDKAKNNESNESADGDVEMKKEDIVEKKHEIRSFEVPSADEFAKIELSGTVDSLWKYPRFFNEVFTQGDSSFATIPPKNSYVRLLLQDVIQDEVQNMEFNRITVSRHLMGILGFINDKLFAKLNSSDDKLTIVNDMLNGVDLVENLESNPEIPDNMKEKMLASAKKIQVEFEEGYKSTWKIEQVVTEAVADLMLHVPSTTLPAVYYQNLLADTCGRDWALMKKSEDSAEKVAFAKTVASAIDFFYRNGKTLDYDARRRFIYWMAVQLGSFNFEWKWTEWLDEFLKLGESTYHPTVYMLHNIVGKEVRLSTPSFIRSTLPKQLHQFTDLSLLDQDQVLQFDTLLFGDALAKQCKEANAELLKSDFEDAKPSDEAASGNAETFHLLNQYLFNNEDHIFHEICHSIYTNMQEGESLQSFNDLIAELTSQIKEADESEQPKCGIARYIVVLVTQSVCVIGSRSLSVIDGGALELCGDKIRKVLRLELKDKDTDAEDIDNDQFSDVSDTQQRQKWVIEAVLRLWNREPRIGYLVLEKMRNKELVTSSQIVESLFTAHGTKIPALTELYADELLDRLLLQRNLGESEDDEAEEDHNDQKWTCFAKSCLKTLNTLISDYKDEAEEKGTIDIKSSEKLACEDATVTKKSTDLLWAIDGLLQLVESKLKKDESRKEKLEIFKDALSEVEDTDIQEQVRKLLAEFDEY</sequence>
<dbReference type="PANTHER" id="PTHR12412:SF2">
    <property type="entry name" value="NUCLEAR CAP-BINDING PROTEIN SUBUNIT 1"/>
    <property type="match status" value="1"/>
</dbReference>
<feature type="domain" description="MIF4G-like type 2" evidence="3">
    <location>
        <begin position="704"/>
        <end position="937"/>
    </location>
</feature>
<dbReference type="Proteomes" id="UP000663131">
    <property type="component" value="Chromosome 7"/>
</dbReference>
<dbReference type="SUPFAM" id="SSF48371">
    <property type="entry name" value="ARM repeat"/>
    <property type="match status" value="2"/>
</dbReference>
<dbReference type="InterPro" id="IPR027159">
    <property type="entry name" value="CBP80"/>
</dbReference>
<dbReference type="InterPro" id="IPR015172">
    <property type="entry name" value="MIF4G-like_typ-1"/>
</dbReference>
<feature type="compositionally biased region" description="Basic and acidic residues" evidence="1">
    <location>
        <begin position="1"/>
        <end position="12"/>
    </location>
</feature>
<dbReference type="GeneID" id="64576893"/>
<dbReference type="OrthoDB" id="10252707at2759"/>
<dbReference type="Pfam" id="PF09088">
    <property type="entry name" value="MIF4G_like"/>
    <property type="match status" value="1"/>
</dbReference>
<dbReference type="EMBL" id="CP063135">
    <property type="protein sequence ID" value="QOU20316.1"/>
    <property type="molecule type" value="Genomic_DNA"/>
</dbReference>
<organism evidence="4 5">
    <name type="scientific">Dekkera bruxellensis</name>
    <name type="common">Brettanomyces custersii</name>
    <dbReference type="NCBI Taxonomy" id="5007"/>
    <lineage>
        <taxon>Eukaryota</taxon>
        <taxon>Fungi</taxon>
        <taxon>Dikarya</taxon>
        <taxon>Ascomycota</taxon>
        <taxon>Saccharomycotina</taxon>
        <taxon>Pichiomycetes</taxon>
        <taxon>Pichiales</taxon>
        <taxon>Pichiaceae</taxon>
        <taxon>Brettanomyces</taxon>
    </lineage>
</organism>
<dbReference type="Gene3D" id="1.25.40.180">
    <property type="match status" value="3"/>
</dbReference>
<evidence type="ECO:0000259" key="2">
    <source>
        <dbReference type="Pfam" id="PF09088"/>
    </source>
</evidence>
<evidence type="ECO:0000259" key="3">
    <source>
        <dbReference type="Pfam" id="PF09090"/>
    </source>
</evidence>
<feature type="region of interest" description="Disordered" evidence="1">
    <location>
        <begin position="311"/>
        <end position="335"/>
    </location>
</feature>
<dbReference type="GO" id="GO:0005634">
    <property type="term" value="C:nucleus"/>
    <property type="evidence" value="ECO:0007669"/>
    <property type="project" value="TreeGrafter"/>
</dbReference>
<evidence type="ECO:0000256" key="1">
    <source>
        <dbReference type="SAM" id="MobiDB-lite"/>
    </source>
</evidence>
<gene>
    <name evidence="4" type="ORF">BRETT_004970</name>
</gene>
<dbReference type="Pfam" id="PF09090">
    <property type="entry name" value="MIF4G_like_2"/>
    <property type="match status" value="1"/>
</dbReference>
<dbReference type="RefSeq" id="XP_041136809.1">
    <property type="nucleotide sequence ID" value="XM_041283457.1"/>
</dbReference>
<dbReference type="GO" id="GO:0000184">
    <property type="term" value="P:nuclear-transcribed mRNA catabolic process, nonsense-mediated decay"/>
    <property type="evidence" value="ECO:0007669"/>
    <property type="project" value="TreeGrafter"/>
</dbReference>
<feature type="compositionally biased region" description="Basic and acidic residues" evidence="1">
    <location>
        <begin position="311"/>
        <end position="325"/>
    </location>
</feature>
<evidence type="ECO:0000313" key="4">
    <source>
        <dbReference type="EMBL" id="QOU20316.1"/>
    </source>
</evidence>